<dbReference type="AlphaFoldDB" id="A0A1H1QPY0"/>
<proteinExistence type="predicted"/>
<sequence length="37" mass="4361">MNQELIQRLGDELYLAMLNREAMEPLTSRFDLSIYDA</sequence>
<organism evidence="1 2">
    <name type="scientific">Pseudomonas oryzae</name>
    <dbReference type="NCBI Taxonomy" id="1392877"/>
    <lineage>
        <taxon>Bacteria</taxon>
        <taxon>Pseudomonadati</taxon>
        <taxon>Pseudomonadota</taxon>
        <taxon>Gammaproteobacteria</taxon>
        <taxon>Pseudomonadales</taxon>
        <taxon>Pseudomonadaceae</taxon>
        <taxon>Pseudomonas</taxon>
    </lineage>
</organism>
<reference evidence="2" key="1">
    <citation type="submission" date="2016-10" db="EMBL/GenBank/DDBJ databases">
        <authorList>
            <person name="Varghese N."/>
            <person name="Submissions S."/>
        </authorList>
    </citation>
    <scope>NUCLEOTIDE SEQUENCE [LARGE SCALE GENOMIC DNA]</scope>
    <source>
        <strain evidence="2">KCTC 32247</strain>
    </source>
</reference>
<name>A0A1H1QPY0_9PSED</name>
<gene>
    <name evidence="1" type="ORF">SAMN05216221_1408</name>
</gene>
<dbReference type="Proteomes" id="UP000243359">
    <property type="component" value="Chromosome I"/>
</dbReference>
<protein>
    <submittedName>
        <fullName evidence="1">2-oxopent-4-enoate/cis-2-oxohex-4-enoate hydratase</fullName>
    </submittedName>
</protein>
<accession>A0A1H1QPY0</accession>
<dbReference type="EMBL" id="LT629751">
    <property type="protein sequence ID" value="SDS25532.1"/>
    <property type="molecule type" value="Genomic_DNA"/>
</dbReference>
<dbReference type="STRING" id="1392877.SAMN05216221_1408"/>
<keyword evidence="2" id="KW-1185">Reference proteome</keyword>
<evidence type="ECO:0000313" key="1">
    <source>
        <dbReference type="EMBL" id="SDS25532.1"/>
    </source>
</evidence>
<evidence type="ECO:0000313" key="2">
    <source>
        <dbReference type="Proteomes" id="UP000243359"/>
    </source>
</evidence>